<organism evidence="2 3">
    <name type="scientific">Nonomuraea mangrovi</name>
    <dbReference type="NCBI Taxonomy" id="2316207"/>
    <lineage>
        <taxon>Bacteria</taxon>
        <taxon>Bacillati</taxon>
        <taxon>Actinomycetota</taxon>
        <taxon>Actinomycetes</taxon>
        <taxon>Streptosporangiales</taxon>
        <taxon>Streptosporangiaceae</taxon>
        <taxon>Nonomuraea</taxon>
    </lineage>
</organism>
<feature type="transmembrane region" description="Helical" evidence="1">
    <location>
        <begin position="104"/>
        <end position="123"/>
    </location>
</feature>
<feature type="transmembrane region" description="Helical" evidence="1">
    <location>
        <begin position="79"/>
        <end position="97"/>
    </location>
</feature>
<feature type="transmembrane region" description="Helical" evidence="1">
    <location>
        <begin position="135"/>
        <end position="153"/>
    </location>
</feature>
<dbReference type="RefSeq" id="WP_379569697.1">
    <property type="nucleotide sequence ID" value="NZ_JBHUFV010000005.1"/>
</dbReference>
<evidence type="ECO:0008006" key="4">
    <source>
        <dbReference type="Google" id="ProtNLM"/>
    </source>
</evidence>
<protein>
    <recommendedName>
        <fullName evidence="4">DUF2306 domain-containing protein</fullName>
    </recommendedName>
</protein>
<proteinExistence type="predicted"/>
<keyword evidence="1" id="KW-1133">Transmembrane helix</keyword>
<feature type="transmembrane region" description="Helical" evidence="1">
    <location>
        <begin position="17"/>
        <end position="41"/>
    </location>
</feature>
<sequence length="167" mass="17775">MDEIDVLGLPVPNAGPVFLAALVVHVSAGLACVACGALAALSRKGGTWHLRFGRAYLWGLGVLLASVSVLAAIRWRENAHLAAIGVVAAAAALIGYLNRQRRPILHIVGLGLSYVTLLTGFYVDNGPHLPLWDRLPAWAHWLVPSLVGFPLIARAVRSRLRRKAAAG</sequence>
<evidence type="ECO:0000313" key="3">
    <source>
        <dbReference type="Proteomes" id="UP001597368"/>
    </source>
</evidence>
<evidence type="ECO:0000256" key="1">
    <source>
        <dbReference type="SAM" id="Phobius"/>
    </source>
</evidence>
<dbReference type="Proteomes" id="UP001597368">
    <property type="component" value="Unassembled WGS sequence"/>
</dbReference>
<feature type="transmembrane region" description="Helical" evidence="1">
    <location>
        <begin position="53"/>
        <end position="73"/>
    </location>
</feature>
<keyword evidence="1" id="KW-0812">Transmembrane</keyword>
<keyword evidence="1" id="KW-0472">Membrane</keyword>
<gene>
    <name evidence="2" type="ORF">ACFSKW_05275</name>
</gene>
<dbReference type="EMBL" id="JBHUFV010000005">
    <property type="protein sequence ID" value="MFD1930885.1"/>
    <property type="molecule type" value="Genomic_DNA"/>
</dbReference>
<comment type="caution">
    <text evidence="2">The sequence shown here is derived from an EMBL/GenBank/DDBJ whole genome shotgun (WGS) entry which is preliminary data.</text>
</comment>
<keyword evidence="3" id="KW-1185">Reference proteome</keyword>
<reference evidence="3" key="1">
    <citation type="journal article" date="2019" name="Int. J. Syst. Evol. Microbiol.">
        <title>The Global Catalogue of Microorganisms (GCM) 10K type strain sequencing project: providing services to taxonomists for standard genome sequencing and annotation.</title>
        <authorList>
            <consortium name="The Broad Institute Genomics Platform"/>
            <consortium name="The Broad Institute Genome Sequencing Center for Infectious Disease"/>
            <person name="Wu L."/>
            <person name="Ma J."/>
        </authorList>
    </citation>
    <scope>NUCLEOTIDE SEQUENCE [LARGE SCALE GENOMIC DNA]</scope>
    <source>
        <strain evidence="3">ICMP 6774ER</strain>
    </source>
</reference>
<accession>A0ABW4SPJ9</accession>
<name>A0ABW4SPJ9_9ACTN</name>
<evidence type="ECO:0000313" key="2">
    <source>
        <dbReference type="EMBL" id="MFD1930885.1"/>
    </source>
</evidence>